<dbReference type="InterPro" id="IPR020472">
    <property type="entry name" value="WD40_PAC1"/>
</dbReference>
<evidence type="ECO:0000313" key="8">
    <source>
        <dbReference type="Proteomes" id="UP000051574"/>
    </source>
</evidence>
<dbReference type="PROSITE" id="PS00678">
    <property type="entry name" value="WD_REPEATS_1"/>
    <property type="match status" value="2"/>
</dbReference>
<sequence>MHDLYVWTIGQERYILCCNLEPKSSLRVSYPTIGGCIYCIASSPLVPTKLALGLGDNTVKIWDLSHPENQRITMINLWRSIQGKVFTLAWHPTNESQLAFGTHEGRIGLINVNKPSSTPLLLFQHFRTPVHQVVWGPINGNKALLGLYACGEGEVAIYDTSLALTQEPRTMLVQAKKFATCTAWKPDYTQFAIGFKSGEFEIYDGSLIYKFTIFCEHKAVFNIVWHPEFTEEDSSRSPNHSWIAISTADAFIIIYDLNCETVTDGSVESNHRLIVELHGHSKPVTCMCWSPYENSKLASSGQDGIIQVWDVKTSTIIGTYFGHNYEKILSVCWSPLKKDYLISGGKDNCIRIWDLTKQCAITEENLQEIQKESIRLKQNRNKQKQPNENDDQEANKKVKRGAMLNLTSKAQNNPCTMLDDCKRIFSSITQKKPTDLEPAQDVDAEVMNNFDITKLFGDKSEVLQLLEMEQEKHAEKKKYINYQHLALWKGNLAEALKEAISNQTVTPWLISMAPMVSPKLWQEACAVYTTKLLEDTKTDPFELISYLLACHKVEEAVKVLCDETLFREALALAKCRLPKDHPLINEIISLWAKFAIINGSFEIAAQCFIVLEQYEEATKALFKRSDEKTLKFAVELAEKTGNKHLIDAVTLRYNSFKNLPETPQENIASNI</sequence>
<feature type="repeat" description="WD" evidence="3">
    <location>
        <begin position="321"/>
        <end position="363"/>
    </location>
</feature>
<evidence type="ECO:0000259" key="5">
    <source>
        <dbReference type="Pfam" id="PF23774"/>
    </source>
</evidence>
<dbReference type="InterPro" id="IPR056421">
    <property type="entry name" value="TPR_GEMI5"/>
</dbReference>
<feature type="repeat" description="WD" evidence="3">
    <location>
        <begin position="277"/>
        <end position="319"/>
    </location>
</feature>
<reference evidence="7 8" key="1">
    <citation type="submission" date="2015-09" db="EMBL/GenBank/DDBJ databases">
        <title>Draft genome of the scarab beetle Oryctes borbonicus.</title>
        <authorList>
            <person name="Meyer J.M."/>
            <person name="Markov G.V."/>
            <person name="Baskaran P."/>
            <person name="Herrmann M."/>
            <person name="Sommer R.J."/>
            <person name="Roedelsperger C."/>
        </authorList>
    </citation>
    <scope>NUCLEOTIDE SEQUENCE [LARGE SCALE GENOMIC DNA]</scope>
    <source>
        <strain evidence="7">OB123</strain>
        <tissue evidence="7">Whole animal</tissue>
    </source>
</reference>
<dbReference type="GO" id="GO:0003730">
    <property type="term" value="F:mRNA 3'-UTR binding"/>
    <property type="evidence" value="ECO:0007669"/>
    <property type="project" value="TreeGrafter"/>
</dbReference>
<proteinExistence type="predicted"/>
<feature type="domain" description="Gem-associated protein 5 TPR" evidence="5">
    <location>
        <begin position="454"/>
        <end position="655"/>
    </location>
</feature>
<dbReference type="InterPro" id="IPR019775">
    <property type="entry name" value="WD40_repeat_CS"/>
</dbReference>
<dbReference type="InterPro" id="IPR056424">
    <property type="entry name" value="Beta-prop_GEMI5_2nd"/>
</dbReference>
<evidence type="ECO:0000259" key="6">
    <source>
        <dbReference type="Pfam" id="PF23775"/>
    </source>
</evidence>
<dbReference type="InterPro" id="IPR052640">
    <property type="entry name" value="Gemin-5"/>
</dbReference>
<keyword evidence="2" id="KW-0677">Repeat</keyword>
<evidence type="ECO:0000256" key="1">
    <source>
        <dbReference type="ARBA" id="ARBA00022574"/>
    </source>
</evidence>
<gene>
    <name evidence="7" type="ORF">AMK59_7566</name>
</gene>
<evidence type="ECO:0000256" key="2">
    <source>
        <dbReference type="ARBA" id="ARBA00022737"/>
    </source>
</evidence>
<keyword evidence="8" id="KW-1185">Reference proteome</keyword>
<dbReference type="EMBL" id="LJIG01022727">
    <property type="protein sequence ID" value="KRT79031.1"/>
    <property type="molecule type" value="Genomic_DNA"/>
</dbReference>
<name>A0A0T6AWQ1_9SCAR</name>
<dbReference type="SUPFAM" id="SSF50978">
    <property type="entry name" value="WD40 repeat-like"/>
    <property type="match status" value="1"/>
</dbReference>
<keyword evidence="1 3" id="KW-0853">WD repeat</keyword>
<feature type="domain" description="Gem-associated protein 5 second beta-propeller" evidence="6">
    <location>
        <begin position="48"/>
        <end position="346"/>
    </location>
</feature>
<dbReference type="GO" id="GO:0000387">
    <property type="term" value="P:spliceosomal snRNP assembly"/>
    <property type="evidence" value="ECO:0007669"/>
    <property type="project" value="TreeGrafter"/>
</dbReference>
<dbReference type="InterPro" id="IPR001680">
    <property type="entry name" value="WD40_rpt"/>
</dbReference>
<dbReference type="Proteomes" id="UP000051574">
    <property type="component" value="Unassembled WGS sequence"/>
</dbReference>
<dbReference type="InterPro" id="IPR015943">
    <property type="entry name" value="WD40/YVTN_repeat-like_dom_sf"/>
</dbReference>
<dbReference type="Pfam" id="PF23774">
    <property type="entry name" value="TPR_GEMI5"/>
    <property type="match status" value="1"/>
</dbReference>
<feature type="region of interest" description="Disordered" evidence="4">
    <location>
        <begin position="374"/>
        <end position="396"/>
    </location>
</feature>
<protein>
    <submittedName>
        <fullName evidence="7">WD40 domain-containing protein</fullName>
    </submittedName>
</protein>
<evidence type="ECO:0000313" key="7">
    <source>
        <dbReference type="EMBL" id="KRT79031.1"/>
    </source>
</evidence>
<evidence type="ECO:0000256" key="3">
    <source>
        <dbReference type="PROSITE-ProRule" id="PRU00221"/>
    </source>
</evidence>
<dbReference type="PANTHER" id="PTHR46362:SF1">
    <property type="entry name" value="GEM-ASSOCIATED PROTEIN 5"/>
    <property type="match status" value="1"/>
</dbReference>
<organism evidence="7 8">
    <name type="scientific">Oryctes borbonicus</name>
    <dbReference type="NCBI Taxonomy" id="1629725"/>
    <lineage>
        <taxon>Eukaryota</taxon>
        <taxon>Metazoa</taxon>
        <taxon>Ecdysozoa</taxon>
        <taxon>Arthropoda</taxon>
        <taxon>Hexapoda</taxon>
        <taxon>Insecta</taxon>
        <taxon>Pterygota</taxon>
        <taxon>Neoptera</taxon>
        <taxon>Endopterygota</taxon>
        <taxon>Coleoptera</taxon>
        <taxon>Polyphaga</taxon>
        <taxon>Scarabaeiformia</taxon>
        <taxon>Scarabaeidae</taxon>
        <taxon>Dynastinae</taxon>
        <taxon>Oryctes</taxon>
    </lineage>
</organism>
<comment type="caution">
    <text evidence="7">The sequence shown here is derived from an EMBL/GenBank/DDBJ whole genome shotgun (WGS) entry which is preliminary data.</text>
</comment>
<feature type="non-terminal residue" evidence="7">
    <location>
        <position position="671"/>
    </location>
</feature>
<dbReference type="PRINTS" id="PR00320">
    <property type="entry name" value="GPROTEINBRPT"/>
</dbReference>
<dbReference type="OrthoDB" id="6507580at2759"/>
<dbReference type="PANTHER" id="PTHR46362">
    <property type="entry name" value="GEM-ASSOCIATED PROTEIN 5"/>
    <property type="match status" value="1"/>
</dbReference>
<dbReference type="GO" id="GO:0032797">
    <property type="term" value="C:SMN complex"/>
    <property type="evidence" value="ECO:0007669"/>
    <property type="project" value="TreeGrafter"/>
</dbReference>
<dbReference type="PROSITE" id="PS50294">
    <property type="entry name" value="WD_REPEATS_REGION"/>
    <property type="match status" value="2"/>
</dbReference>
<dbReference type="SMART" id="SM00320">
    <property type="entry name" value="WD40"/>
    <property type="match status" value="6"/>
</dbReference>
<accession>A0A0T6AWQ1</accession>
<evidence type="ECO:0000256" key="4">
    <source>
        <dbReference type="SAM" id="MobiDB-lite"/>
    </source>
</evidence>
<dbReference type="PROSITE" id="PS50082">
    <property type="entry name" value="WD_REPEATS_2"/>
    <property type="match status" value="2"/>
</dbReference>
<dbReference type="Pfam" id="PF23775">
    <property type="entry name" value="Beta-prop_RIG_2nd"/>
    <property type="match status" value="1"/>
</dbReference>
<dbReference type="InterPro" id="IPR036322">
    <property type="entry name" value="WD40_repeat_dom_sf"/>
</dbReference>
<dbReference type="GO" id="GO:0005634">
    <property type="term" value="C:nucleus"/>
    <property type="evidence" value="ECO:0007669"/>
    <property type="project" value="TreeGrafter"/>
</dbReference>
<dbReference type="AlphaFoldDB" id="A0A0T6AWQ1"/>
<dbReference type="Gene3D" id="2.130.10.10">
    <property type="entry name" value="YVTN repeat-like/Quinoprotein amine dehydrogenase"/>
    <property type="match status" value="1"/>
</dbReference>